<dbReference type="Pfam" id="PF01154">
    <property type="entry name" value="HMG_CoA_synt_N"/>
    <property type="match status" value="1"/>
</dbReference>
<keyword evidence="2 5" id="KW-0808">Transferase</keyword>
<feature type="active site" description="Proton donor/acceptor" evidence="3">
    <location>
        <position position="82"/>
    </location>
</feature>
<dbReference type="InterPro" id="IPR010122">
    <property type="entry name" value="HMG_CoA_synthase_euk"/>
</dbReference>
<dbReference type="InterPro" id="IPR013746">
    <property type="entry name" value="HMG_CoA_synt_C_dom"/>
</dbReference>
<reference evidence="10 11" key="1">
    <citation type="journal article" date="2018" name="Nat. Microbiol.">
        <title>Leveraging single-cell genomics to expand the fungal tree of life.</title>
        <authorList>
            <person name="Ahrendt S.R."/>
            <person name="Quandt C.A."/>
            <person name="Ciobanu D."/>
            <person name="Clum A."/>
            <person name="Salamov A."/>
            <person name="Andreopoulos B."/>
            <person name="Cheng J.F."/>
            <person name="Woyke T."/>
            <person name="Pelin A."/>
            <person name="Henrissat B."/>
            <person name="Reynolds N.K."/>
            <person name="Benny G.L."/>
            <person name="Smith M.E."/>
            <person name="James T.Y."/>
            <person name="Grigoriev I.V."/>
        </authorList>
    </citation>
    <scope>NUCLEOTIDE SEQUENCE [LARGE SCALE GENOMIC DNA]</scope>
    <source>
        <strain evidence="10 11">ATCC 52028</strain>
    </source>
</reference>
<dbReference type="OrthoDB" id="1269963at2759"/>
<evidence type="ECO:0000259" key="6">
    <source>
        <dbReference type="Pfam" id="PF01154"/>
    </source>
</evidence>
<comment type="catalytic activity">
    <reaction evidence="5">
        <text>acetoacetyl-CoA + acetyl-CoA + H2O = (3S)-3-hydroxy-3-methylglutaryl-CoA + CoA + H(+)</text>
        <dbReference type="Rhea" id="RHEA:10188"/>
        <dbReference type="ChEBI" id="CHEBI:15377"/>
        <dbReference type="ChEBI" id="CHEBI:15378"/>
        <dbReference type="ChEBI" id="CHEBI:43074"/>
        <dbReference type="ChEBI" id="CHEBI:57286"/>
        <dbReference type="ChEBI" id="CHEBI:57287"/>
        <dbReference type="ChEBI" id="CHEBI:57288"/>
        <dbReference type="EC" id="2.3.3.10"/>
    </reaction>
</comment>
<evidence type="ECO:0000256" key="5">
    <source>
        <dbReference type="RuleBase" id="RU364071"/>
    </source>
</evidence>
<keyword evidence="11" id="KW-1185">Reference proteome</keyword>
<dbReference type="CDD" id="cd00827">
    <property type="entry name" value="init_cond_enzymes"/>
    <property type="match status" value="1"/>
</dbReference>
<name>A0A4P9X3W7_9FUNG</name>
<dbReference type="SUPFAM" id="SSF53901">
    <property type="entry name" value="Thiolase-like"/>
    <property type="match status" value="2"/>
</dbReference>
<dbReference type="EC" id="2.3.3.10" evidence="5"/>
<sequence length="443" mass="48494">AQHVGIVGMEIYTPRCAVRHADLEAHWKISPGKYTIGLGQNAMGVCDDNEDIHSLALTVVQNLLERYGIHPMQIGRLEVGTETIIDKAKSVKSVLMQLFAPYGNHDIEGIDTTNACYGGTNALLNCFNWMESSAWDGRYAIVVAADIAVYAEGPARPTGGAGAAAILIGPDAPLVLEPVRATFMDHTYDFYKPNLASEYPVVDGALTQTCYLRAFEAVYARYLDKLAAVDPAAVTTLRDTSRFCFHSPYTKLVSKAFGRTLWVDAMRQRDGRPVPRVPSGQSEHAALNLEKALVSLSAAAYKQTVAPGTLLGRECGNMYCASVYATLASWLMMTSDDLATWTARPRCLMYSYGSGMAATLFSLRFRGADRGLDAVETAEHAKLETRIMLEPATYDTIMRRREVAHAAVSFIPESTPDRLFSGTFYLTGIDDKQRRAYARVAGV</sequence>
<evidence type="ECO:0000256" key="2">
    <source>
        <dbReference type="ARBA" id="ARBA00022679"/>
    </source>
</evidence>
<dbReference type="GO" id="GO:0006084">
    <property type="term" value="P:acetyl-CoA metabolic process"/>
    <property type="evidence" value="ECO:0007669"/>
    <property type="project" value="InterPro"/>
</dbReference>
<dbReference type="EMBL" id="ML009563">
    <property type="protein sequence ID" value="RKO96859.1"/>
    <property type="molecule type" value="Genomic_DNA"/>
</dbReference>
<dbReference type="InterPro" id="IPR000590">
    <property type="entry name" value="HMG_CoA_synt_AS"/>
</dbReference>
<comment type="function">
    <text evidence="5">Catalyzes the condensation of acetyl-CoA with acetoacetyl-CoA to form HMG-CoA.</text>
</comment>
<dbReference type="PANTHER" id="PTHR43323">
    <property type="entry name" value="3-HYDROXY-3-METHYLGLUTARYL COENZYME A SYNTHASE"/>
    <property type="match status" value="1"/>
</dbReference>
<reference evidence="9" key="2">
    <citation type="submission" date="2018-04" db="EMBL/GenBank/DDBJ databases">
        <title>Leveraging single-cell genomics to expand the Fungal Tree of Life.</title>
        <authorList>
            <consortium name="DOE Joint Genome Institute"/>
            <person name="Ahrendt S.R."/>
            <person name="Quandt C.A."/>
            <person name="Ciobanu D."/>
            <person name="Clum A."/>
            <person name="Salamov A."/>
            <person name="Andreopoulos B."/>
            <person name="Cheng J.-F."/>
            <person name="Woyke T."/>
            <person name="Pelin A."/>
            <person name="Henrissat B."/>
            <person name="Benny G.L."/>
            <person name="Smith M.E."/>
            <person name="James T.Y."/>
            <person name="Grigoriev I.V."/>
        </authorList>
    </citation>
    <scope>NUCLEOTIDE SEQUENCE</scope>
    <source>
        <strain evidence="9">ATCC 52028</strain>
    </source>
</reference>
<feature type="binding site" evidence="4">
    <location>
        <position position="255"/>
    </location>
    <ligand>
        <name>CoA</name>
        <dbReference type="ChEBI" id="CHEBI:57287"/>
    </ligand>
</feature>
<accession>A0A4P9X3W7</accession>
<dbReference type="Pfam" id="PF08540">
    <property type="entry name" value="HMG_CoA_synt_C"/>
    <property type="match status" value="1"/>
</dbReference>
<reference evidence="8" key="3">
    <citation type="submission" date="2018-08" db="EMBL/GenBank/DDBJ databases">
        <title>Leveraging single-cell genomics to expand the Fungal Tree of Life.</title>
        <authorList>
            <consortium name="DOE Joint Genome Institute"/>
            <person name="Ahrendt S.R."/>
            <person name="Quandt C.A."/>
            <person name="Ciobanu D."/>
            <person name="Clum A."/>
            <person name="Salamov A."/>
            <person name="Andreopoulos B."/>
            <person name="Cheng J.-F."/>
            <person name="Woyke T."/>
            <person name="Pelin A."/>
            <person name="Henrissat B."/>
            <person name="Reynolds N."/>
            <person name="Benny G.L."/>
            <person name="Smith M.E."/>
            <person name="James T.Y."/>
            <person name="Grigoriev I.V."/>
        </authorList>
    </citation>
    <scope>NUCLEOTIDE SEQUENCE</scope>
    <source>
        <strain evidence="8">ATCC 52028</strain>
    </source>
</reference>
<dbReference type="AlphaFoldDB" id="A0A4P9X3W7"/>
<evidence type="ECO:0000313" key="9">
    <source>
        <dbReference type="EMBL" id="RKO99732.1"/>
    </source>
</evidence>
<dbReference type="NCBIfam" id="TIGR01833">
    <property type="entry name" value="HMG-CoA-S_euk"/>
    <property type="match status" value="1"/>
</dbReference>
<dbReference type="STRING" id="1555241.A0A4P9X3W7"/>
<feature type="active site" description="Proton donor/acceptor" evidence="3">
    <location>
        <position position="246"/>
    </location>
</feature>
<evidence type="ECO:0000313" key="8">
    <source>
        <dbReference type="EMBL" id="RKO96859.1"/>
    </source>
</evidence>
<dbReference type="FunFam" id="3.40.47.10:FF:000008">
    <property type="entry name" value="3-hydroxy-3-methylglutaryl coenzyme A synthase"/>
    <property type="match status" value="1"/>
</dbReference>
<proteinExistence type="inferred from homology"/>
<evidence type="ECO:0000313" key="10">
    <source>
        <dbReference type="Proteomes" id="UP000268535"/>
    </source>
</evidence>
<feature type="non-terminal residue" evidence="9">
    <location>
        <position position="1"/>
    </location>
</feature>
<dbReference type="EMBL" id="ML014261">
    <property type="protein sequence ID" value="RKO99732.1"/>
    <property type="molecule type" value="Genomic_DNA"/>
</dbReference>
<evidence type="ECO:0000313" key="11">
    <source>
        <dbReference type="Proteomes" id="UP000274922"/>
    </source>
</evidence>
<evidence type="ECO:0000256" key="4">
    <source>
        <dbReference type="PIRSR" id="PIRSR610122-2"/>
    </source>
</evidence>
<feature type="non-terminal residue" evidence="9">
    <location>
        <position position="443"/>
    </location>
</feature>
<dbReference type="PROSITE" id="PS01226">
    <property type="entry name" value="HMG_COA_SYNTHASE"/>
    <property type="match status" value="1"/>
</dbReference>
<dbReference type="InterPro" id="IPR016039">
    <property type="entry name" value="Thiolase-like"/>
</dbReference>
<protein>
    <recommendedName>
        <fullName evidence="5">Hydroxymethylglutaryl-CoA synthase</fullName>
        <shortName evidence="5">HMG-CoA synthase</shortName>
        <ecNumber evidence="5">2.3.3.10</ecNumber>
    </recommendedName>
    <alternativeName>
        <fullName evidence="5">3-hydroxy-3-methylglutaryl coenzyme A synthase</fullName>
    </alternativeName>
</protein>
<comment type="similarity">
    <text evidence="1 5">Belongs to the thiolase-like superfamily. HMG-CoA synthase family.</text>
</comment>
<dbReference type="PANTHER" id="PTHR43323:SF2">
    <property type="entry name" value="HYDROXYMETHYLGLUTARYL-COA SYNTHASE"/>
    <property type="match status" value="1"/>
</dbReference>
<feature type="active site" description="Acyl-thioester intermediate" evidence="3">
    <location>
        <position position="116"/>
    </location>
</feature>
<feature type="binding site" evidence="4">
    <location>
        <position position="251"/>
    </location>
    <ligand>
        <name>CoA</name>
        <dbReference type="ChEBI" id="CHEBI:57287"/>
    </ligand>
</feature>
<evidence type="ECO:0000259" key="7">
    <source>
        <dbReference type="Pfam" id="PF08540"/>
    </source>
</evidence>
<feature type="domain" description="Hydroxymethylglutaryl-coenzyme A synthase N-terminal" evidence="6">
    <location>
        <begin position="2"/>
        <end position="173"/>
    </location>
</feature>
<dbReference type="InterPro" id="IPR013528">
    <property type="entry name" value="HMG_CoA_synth_N"/>
</dbReference>
<feature type="domain" description="Hydroxymethylglutaryl-coenzyme A synthase C-terminal" evidence="7">
    <location>
        <begin position="175"/>
        <end position="439"/>
    </location>
</feature>
<dbReference type="Gene3D" id="3.40.47.10">
    <property type="match status" value="1"/>
</dbReference>
<dbReference type="Proteomes" id="UP000274922">
    <property type="component" value="Unassembled WGS sequence"/>
</dbReference>
<evidence type="ECO:0000256" key="3">
    <source>
        <dbReference type="PIRSR" id="PIRSR610122-1"/>
    </source>
</evidence>
<dbReference type="GO" id="GO:0004421">
    <property type="term" value="F:hydroxymethylglutaryl-CoA synthase activity"/>
    <property type="evidence" value="ECO:0007669"/>
    <property type="project" value="UniProtKB-EC"/>
</dbReference>
<dbReference type="GO" id="GO:0010142">
    <property type="term" value="P:farnesyl diphosphate biosynthetic process, mevalonate pathway"/>
    <property type="evidence" value="ECO:0007669"/>
    <property type="project" value="InterPro"/>
</dbReference>
<evidence type="ECO:0000256" key="1">
    <source>
        <dbReference type="ARBA" id="ARBA00007061"/>
    </source>
</evidence>
<dbReference type="Proteomes" id="UP000268535">
    <property type="component" value="Unassembled WGS sequence"/>
</dbReference>
<gene>
    <name evidence="8" type="ORF">CAUPRSCDRAFT_487</name>
    <name evidence="9" type="ORF">CXG81DRAFT_3289</name>
</gene>
<organism evidence="9 11">
    <name type="scientific">Caulochytrium protostelioides</name>
    <dbReference type="NCBI Taxonomy" id="1555241"/>
    <lineage>
        <taxon>Eukaryota</taxon>
        <taxon>Fungi</taxon>
        <taxon>Fungi incertae sedis</taxon>
        <taxon>Chytridiomycota</taxon>
        <taxon>Chytridiomycota incertae sedis</taxon>
        <taxon>Chytridiomycetes</taxon>
        <taxon>Caulochytriales</taxon>
        <taxon>Caulochytriaceae</taxon>
        <taxon>Caulochytrium</taxon>
    </lineage>
</organism>